<gene>
    <name evidence="1" type="ORF">HMPREF0658_0866</name>
</gene>
<dbReference type="HOGENOM" id="CLU_182263_0_0_10"/>
<proteinExistence type="predicted"/>
<protein>
    <submittedName>
        <fullName evidence="1">Uncharacterized protein</fullName>
    </submittedName>
</protein>
<comment type="caution">
    <text evidence="1">The sequence shown here is derived from an EMBL/GenBank/DDBJ whole genome shotgun (WGS) entry which is preliminary data.</text>
</comment>
<dbReference type="BioCyc" id="PMAR862515-HMP:GMOO-881-MONOMER"/>
<sequence length="91" mass="10342">MMTTNEQTPVFNSLAELRTKKAALRKDIQQDDQTIRVLWNEMFRAPAVSPSTPSQRLTGLLNTGGSILDGLILGWKLYRRFSGFGIFGRRR</sequence>
<dbReference type="EMBL" id="AEEI01000027">
    <property type="protein sequence ID" value="EFM02203.1"/>
    <property type="molecule type" value="Genomic_DNA"/>
</dbReference>
<reference evidence="1" key="1">
    <citation type="submission" date="2010-07" db="EMBL/GenBank/DDBJ databases">
        <authorList>
            <person name="Muzny D."/>
            <person name="Qin X."/>
            <person name="Deng J."/>
            <person name="Jiang H."/>
            <person name="Liu Y."/>
            <person name="Qu J."/>
            <person name="Song X.-Z."/>
            <person name="Zhang L."/>
            <person name="Thornton R."/>
            <person name="Coyle M."/>
            <person name="Francisco L."/>
            <person name="Jackson L."/>
            <person name="Javaid M."/>
            <person name="Korchina V."/>
            <person name="Kovar C."/>
            <person name="Mata R."/>
            <person name="Mathew T."/>
            <person name="Ngo R."/>
            <person name="Nguyen L."/>
            <person name="Nguyen N."/>
            <person name="Okwuonu G."/>
            <person name="Ongeri F."/>
            <person name="Pham C."/>
            <person name="Simmons D."/>
            <person name="Wilczek-Boney K."/>
            <person name="Hale W."/>
            <person name="Jakkamsetti A."/>
            <person name="Pham P."/>
            <person name="Ruth R."/>
            <person name="San Lucas F."/>
            <person name="Warren J."/>
            <person name="Zhang J."/>
            <person name="Zhao Z."/>
            <person name="Zhou C."/>
            <person name="Zhu D."/>
            <person name="Lee S."/>
            <person name="Bess C."/>
            <person name="Blankenburg K."/>
            <person name="Forbes L."/>
            <person name="Fu Q."/>
            <person name="Gubbala S."/>
            <person name="Hirani K."/>
            <person name="Jayaseelan J.C."/>
            <person name="Lara F."/>
            <person name="Munidasa M."/>
            <person name="Palculict T."/>
            <person name="Patil S."/>
            <person name="Pu L.-L."/>
            <person name="Saada N."/>
            <person name="Tang L."/>
            <person name="Weissenberger G."/>
            <person name="Zhu Y."/>
            <person name="Hemphill L."/>
            <person name="Shang Y."/>
            <person name="Youmans B."/>
            <person name="Ayvaz T."/>
            <person name="Ross M."/>
            <person name="Santibanez J."/>
            <person name="Aqrawi P."/>
            <person name="Gross S."/>
            <person name="Joshi V."/>
            <person name="Fowler G."/>
            <person name="Nazareth L."/>
            <person name="Reid J."/>
            <person name="Worley K."/>
            <person name="Petrosino J."/>
            <person name="Highlander S."/>
            <person name="Gibbs R."/>
        </authorList>
    </citation>
    <scope>NUCLEOTIDE SEQUENCE [LARGE SCALE GENOMIC DNA]</scope>
    <source>
        <strain evidence="1">DSM 16973</strain>
    </source>
</reference>
<dbReference type="Proteomes" id="UP000004394">
    <property type="component" value="Unassembled WGS sequence"/>
</dbReference>
<evidence type="ECO:0000313" key="1">
    <source>
        <dbReference type="EMBL" id="EFM02203.1"/>
    </source>
</evidence>
<evidence type="ECO:0000313" key="2">
    <source>
        <dbReference type="Proteomes" id="UP000004394"/>
    </source>
</evidence>
<organism evidence="1 2">
    <name type="scientific">Hoylesella marshii DSM 16973 = JCM 13450</name>
    <dbReference type="NCBI Taxonomy" id="862515"/>
    <lineage>
        <taxon>Bacteria</taxon>
        <taxon>Pseudomonadati</taxon>
        <taxon>Bacteroidota</taxon>
        <taxon>Bacteroidia</taxon>
        <taxon>Bacteroidales</taxon>
        <taxon>Prevotellaceae</taxon>
        <taxon>Hoylesella</taxon>
    </lineage>
</organism>
<name>E0NRR5_9BACT</name>
<dbReference type="AlphaFoldDB" id="E0NRR5"/>
<dbReference type="STRING" id="862515.HMPREF0658_0866"/>
<dbReference type="RefSeq" id="WP_006948717.1">
    <property type="nucleotide sequence ID" value="NZ_BAJI01000016.1"/>
</dbReference>
<accession>E0NRR5</accession>
<dbReference type="eggNOG" id="ENOG5031ZXB">
    <property type="taxonomic scope" value="Bacteria"/>
</dbReference>
<keyword evidence="2" id="KW-1185">Reference proteome</keyword>
<dbReference type="OrthoDB" id="1080645at2"/>